<dbReference type="EMBL" id="JAVLET010000003">
    <property type="protein sequence ID" value="KAL0472537.1"/>
    <property type="molecule type" value="Genomic_DNA"/>
</dbReference>
<accession>A0ABR3DIL8</accession>
<keyword evidence="2" id="KW-1185">Reference proteome</keyword>
<organism evidence="1 2">
    <name type="scientific">Neurospora intermedia</name>
    <dbReference type="NCBI Taxonomy" id="5142"/>
    <lineage>
        <taxon>Eukaryota</taxon>
        <taxon>Fungi</taxon>
        <taxon>Dikarya</taxon>
        <taxon>Ascomycota</taxon>
        <taxon>Pezizomycotina</taxon>
        <taxon>Sordariomycetes</taxon>
        <taxon>Sordariomycetidae</taxon>
        <taxon>Sordariales</taxon>
        <taxon>Sordariaceae</taxon>
        <taxon>Neurospora</taxon>
    </lineage>
</organism>
<name>A0ABR3DIL8_NEUIN</name>
<proteinExistence type="predicted"/>
<reference evidence="1 2" key="1">
    <citation type="submission" date="2023-09" db="EMBL/GenBank/DDBJ databases">
        <title>Multi-omics analysis of a traditional fermented food reveals byproduct-associated fungal strains for waste-to-food upcycling.</title>
        <authorList>
            <consortium name="Lawrence Berkeley National Laboratory"/>
            <person name="Rekdal V.M."/>
            <person name="Villalobos-Escobedo J.M."/>
            <person name="Rodriguez-Valeron N."/>
            <person name="Garcia M.O."/>
            <person name="Vasquez D.P."/>
            <person name="Damayanti I."/>
            <person name="Sorensen P.M."/>
            <person name="Baidoo E.E."/>
            <person name="De Carvalho A.C."/>
            <person name="Riley R."/>
            <person name="Lipzen A."/>
            <person name="He G."/>
            <person name="Yan M."/>
            <person name="Haridas S."/>
            <person name="Daum C."/>
            <person name="Yoshinaga Y."/>
            <person name="Ng V."/>
            <person name="Grigoriev I.V."/>
            <person name="Munk R."/>
            <person name="Nuraida L."/>
            <person name="Wijaya C.H."/>
            <person name="Morales P.-C."/>
            <person name="Keasling J.D."/>
        </authorList>
    </citation>
    <scope>NUCLEOTIDE SEQUENCE [LARGE SCALE GENOMIC DNA]</scope>
    <source>
        <strain evidence="1 2">FGSC 2613</strain>
    </source>
</reference>
<comment type="caution">
    <text evidence="1">The sequence shown here is derived from an EMBL/GenBank/DDBJ whole genome shotgun (WGS) entry which is preliminary data.</text>
</comment>
<evidence type="ECO:0000313" key="2">
    <source>
        <dbReference type="Proteomes" id="UP001451303"/>
    </source>
</evidence>
<dbReference type="Proteomes" id="UP001451303">
    <property type="component" value="Unassembled WGS sequence"/>
</dbReference>
<protein>
    <submittedName>
        <fullName evidence="1">Uncharacterized protein</fullName>
    </submittedName>
</protein>
<evidence type="ECO:0000313" key="1">
    <source>
        <dbReference type="EMBL" id="KAL0472537.1"/>
    </source>
</evidence>
<sequence length="173" mass="19810">MMFLSRQSPSSHWHQARGLRVIDHNRSTSRARSYIIHDTVFYPTLFAMALRKSDDDLFSSLISHYFIYTNTPLCPVHLEQSQDLPGRICALQLFYSTQNQPRTPEGVVFRQFQRLKDTILSAVTGTQRPGTYAQPGQPNWTHRVPSGWNRSRFNDSEYGQVGLDVVVSCPHAV</sequence>
<gene>
    <name evidence="1" type="ORF">QR685DRAFT_571115</name>
</gene>